<dbReference type="EMBL" id="CP051205">
    <property type="protein sequence ID" value="QJB32712.1"/>
    <property type="molecule type" value="Genomic_DNA"/>
</dbReference>
<evidence type="ECO:0000313" key="7">
    <source>
        <dbReference type="Proteomes" id="UP000502421"/>
    </source>
</evidence>
<dbReference type="InterPro" id="IPR024079">
    <property type="entry name" value="MetalloPept_cat_dom_sf"/>
</dbReference>
<dbReference type="PANTHER" id="PTHR38478">
    <property type="entry name" value="PEPTIDASE M1A AND M12B"/>
    <property type="match status" value="1"/>
</dbReference>
<reference evidence="5" key="2">
    <citation type="submission" date="2020-09" db="EMBL/GenBank/DDBJ databases">
        <authorList>
            <person name="Kittiwongwattana C."/>
        </authorList>
    </citation>
    <scope>NUCLEOTIDE SEQUENCE</scope>
    <source>
        <strain evidence="5">1310</strain>
    </source>
</reference>
<keyword evidence="5" id="KW-0378">Hydrolase</keyword>
<feature type="domain" description="DUF5118" evidence="4">
    <location>
        <begin position="42"/>
        <end position="92"/>
    </location>
</feature>
<dbReference type="AlphaFoldDB" id="A0AAE6ZIV6"/>
<dbReference type="Pfam" id="PF17148">
    <property type="entry name" value="DUF5117"/>
    <property type="match status" value="1"/>
</dbReference>
<dbReference type="InterPro" id="IPR034032">
    <property type="entry name" value="Zn_MMP-like_bac"/>
</dbReference>
<dbReference type="Pfam" id="PF16313">
    <property type="entry name" value="DUF4953"/>
    <property type="match status" value="1"/>
</dbReference>
<gene>
    <name evidence="6" type="ORF">HF324_15370</name>
    <name evidence="5" type="ORF">HF329_15845</name>
</gene>
<dbReference type="InterPro" id="IPR032534">
    <property type="entry name" value="EcxA_zinc-bd"/>
</dbReference>
<dbReference type="Proteomes" id="UP000502421">
    <property type="component" value="Chromosome"/>
</dbReference>
<dbReference type="InterPro" id="IPR033413">
    <property type="entry name" value="DUF5117"/>
</dbReference>
<evidence type="ECO:0000256" key="1">
    <source>
        <dbReference type="SAM" id="MobiDB-lite"/>
    </source>
</evidence>
<evidence type="ECO:0000259" key="3">
    <source>
        <dbReference type="Pfam" id="PF17148"/>
    </source>
</evidence>
<dbReference type="GO" id="GO:0008237">
    <property type="term" value="F:metallopeptidase activity"/>
    <property type="evidence" value="ECO:0007669"/>
    <property type="project" value="UniProtKB-KW"/>
</dbReference>
<dbReference type="Proteomes" id="UP000503144">
    <property type="component" value="Chromosome"/>
</dbReference>
<keyword evidence="8" id="KW-1185">Reference proteome</keyword>
<dbReference type="InterPro" id="IPR033428">
    <property type="entry name" value="DUF5118"/>
</dbReference>
<sequence length="817" mass="91775">MNRYAYLPLLMVMASCAMFKKSGRKGAPPVQQQAATGKNGVQPYEKVVTTEMHTQQGLFTVHTTTGMDTVLFEIGEPLLGKDILTINRILKVSGGVKMYAGEQLANTTIFFERGNNETLLLKQRYLSSRADTSQVVHRAVTVSNTQPVLAVLPVLAYGKDSTSFVVNMTALLKDPASFVNDAEGAQINNFLTVKFMKDHAVTDIRTYPSNVEIAIAKNGVADKTLYSKVPSPATLETSTSFVILPEKPMQPRYAHKLVGYFTDSFMEYSDAQQAVKKQDLIHRWRLEPKPEDSARYFRGELVEPAHPIVLYIDPATPKQWRKYLVQGVKDWQPAFEQAGFKNAITAREWPEQDTTMHMEDVRYSFINYLPSEITNAYGPNIHDPRSGEIIQTNIGWYHNIVELLQSWYQIQAGPQDPMARFSKLDSELMGQLIRFVSSHEIGHTLGLRHNFGSSSRTPVDSLRSITYLQAHGHTASIMDYARFNYVAQPEDSIPQSLLFPRVNDYDKWAIEWGYKLTGAPTPEADARIMARLVKDSLAANPRLWFGDGESESGDPRCQTEDLGDDNVKASTLGVLNLKRVMAHLPQWAAEEGGFRENLSRMYDLVLGQYYSYLNHVGNNIGGVWYTSRSDDDDQPSFVPVEKERQIAAVAYANRELFTTPDWLLDTAVLNKCQLPYTSDYIEDMQAKAVNSMLSAMKLNRLLSLTKRFGADKTLTAQELLAMVRGSIWQGLDSNSVNIDGYHRNMQKAYVGALFSLLMHKEREVNQSDAVTVAAAEIKTVTEMVRKALPHAGSAVVAAHLADLRERIERLSSHLYKN</sequence>
<dbReference type="RefSeq" id="WP_168805158.1">
    <property type="nucleotide sequence ID" value="NZ_CP051204.2"/>
</dbReference>
<dbReference type="PROSITE" id="PS51257">
    <property type="entry name" value="PROKAR_LIPOPROTEIN"/>
    <property type="match status" value="1"/>
</dbReference>
<name>A0AAE6ZIV6_9BACT</name>
<keyword evidence="5" id="KW-0482">Metalloprotease</keyword>
<dbReference type="KEGG" id="coy:HF329_15845"/>
<dbReference type="SUPFAM" id="SSF55486">
    <property type="entry name" value="Metalloproteases ('zincins'), catalytic domain"/>
    <property type="match status" value="1"/>
</dbReference>
<evidence type="ECO:0000313" key="5">
    <source>
        <dbReference type="EMBL" id="QJB32712.1"/>
    </source>
</evidence>
<evidence type="ECO:0000259" key="2">
    <source>
        <dbReference type="Pfam" id="PF16313"/>
    </source>
</evidence>
<evidence type="ECO:0000313" key="8">
    <source>
        <dbReference type="Proteomes" id="UP000503144"/>
    </source>
</evidence>
<dbReference type="Gene3D" id="3.40.390.10">
    <property type="entry name" value="Collagenase (Catalytic Domain)"/>
    <property type="match status" value="1"/>
</dbReference>
<accession>A0AAE6ZIV6</accession>
<dbReference type="EMBL" id="CP051204">
    <property type="protein sequence ID" value="QJB39166.1"/>
    <property type="molecule type" value="Genomic_DNA"/>
</dbReference>
<dbReference type="CDD" id="cd04276">
    <property type="entry name" value="ZnMc_MMP_like_2"/>
    <property type="match status" value="1"/>
</dbReference>
<feature type="domain" description="EcxA zinc-binding" evidence="2">
    <location>
        <begin position="424"/>
        <end position="732"/>
    </location>
</feature>
<dbReference type="PANTHER" id="PTHR38478:SF1">
    <property type="entry name" value="ZINC DEPENDENT METALLOPROTEASE DOMAIN LIPOPROTEIN"/>
    <property type="match status" value="1"/>
</dbReference>
<reference evidence="7" key="1">
    <citation type="submission" date="2020-04" db="EMBL/GenBank/DDBJ databases">
        <authorList>
            <person name="Kittiwongwattana C."/>
        </authorList>
    </citation>
    <scope>NUCLEOTIDE SEQUENCE [LARGE SCALE GENOMIC DNA]</scope>
    <source>
        <strain evidence="6">1303</strain>
        <strain evidence="7">1310</strain>
    </source>
</reference>
<protein>
    <submittedName>
        <fullName evidence="5">Zinc-dependent metalloprotease</fullName>
    </submittedName>
</protein>
<organism evidence="5 7">
    <name type="scientific">Chitinophaga oryzae</name>
    <dbReference type="NCBI Taxonomy" id="2725414"/>
    <lineage>
        <taxon>Bacteria</taxon>
        <taxon>Pseudomonadati</taxon>
        <taxon>Bacteroidota</taxon>
        <taxon>Chitinophagia</taxon>
        <taxon>Chitinophagales</taxon>
        <taxon>Chitinophagaceae</taxon>
        <taxon>Chitinophaga</taxon>
    </lineage>
</organism>
<evidence type="ECO:0000259" key="4">
    <source>
        <dbReference type="Pfam" id="PF17162"/>
    </source>
</evidence>
<keyword evidence="5" id="KW-0645">Protease</keyword>
<evidence type="ECO:0000313" key="6">
    <source>
        <dbReference type="EMBL" id="QJB39166.1"/>
    </source>
</evidence>
<feature type="region of interest" description="Disordered" evidence="1">
    <location>
        <begin position="544"/>
        <end position="563"/>
    </location>
</feature>
<dbReference type="Pfam" id="PF17162">
    <property type="entry name" value="DUF5118"/>
    <property type="match status" value="1"/>
</dbReference>
<proteinExistence type="predicted"/>
<feature type="domain" description="DUF5117" evidence="3">
    <location>
        <begin position="101"/>
        <end position="289"/>
    </location>
</feature>